<protein>
    <submittedName>
        <fullName evidence="4">DUF2726 domain-containing protein</fullName>
    </submittedName>
</protein>
<keyword evidence="5" id="KW-1185">Reference proteome</keyword>
<sequence length="230" mass="25524">MYFETAPVMPNGVEALFASPLTHPITLLAIFAGLVAVFLLVFRRPKHSLSRSNVRRSDRRPSLHVVDRKPSTMSTRARYMEAVERAEYVTSPIMNKSEFRLFRSLSEVVSGFGNGHRLFSQVSLSEVIRPKGTDRDAFNAINTRSLDFAVVDGRGHLVIAIEYQGEGHYQNGAFARDAIKREVVRKAGAGWLEIEAGESPGRAAELLRAKLSPEGPLPQPSHLQGTRRSV</sequence>
<accession>A0A5C5GBL6</accession>
<dbReference type="AlphaFoldDB" id="A0A5C5GBL6"/>
<dbReference type="Pfam" id="PF10881">
    <property type="entry name" value="DUF2726"/>
    <property type="match status" value="1"/>
</dbReference>
<evidence type="ECO:0000256" key="1">
    <source>
        <dbReference type="SAM" id="MobiDB-lite"/>
    </source>
</evidence>
<name>A0A5C5GBL6_9RHOB</name>
<dbReference type="RefSeq" id="WP_140192621.1">
    <property type="nucleotide sequence ID" value="NZ_CP065915.1"/>
</dbReference>
<comment type="caution">
    <text evidence="4">The sequence shown here is derived from an EMBL/GenBank/DDBJ whole genome shotgun (WGS) entry which is preliminary data.</text>
</comment>
<gene>
    <name evidence="4" type="ORF">FHY64_01145</name>
</gene>
<dbReference type="OrthoDB" id="5679025at2"/>
<feature type="compositionally biased region" description="Polar residues" evidence="1">
    <location>
        <begin position="221"/>
        <end position="230"/>
    </location>
</feature>
<keyword evidence="2" id="KW-1133">Transmembrane helix</keyword>
<evidence type="ECO:0000256" key="2">
    <source>
        <dbReference type="SAM" id="Phobius"/>
    </source>
</evidence>
<feature type="domain" description="DUF2726" evidence="3">
    <location>
        <begin position="91"/>
        <end position="199"/>
    </location>
</feature>
<evidence type="ECO:0000259" key="3">
    <source>
        <dbReference type="Pfam" id="PF10881"/>
    </source>
</evidence>
<feature type="region of interest" description="Disordered" evidence="1">
    <location>
        <begin position="210"/>
        <end position="230"/>
    </location>
</feature>
<reference evidence="4 5" key="1">
    <citation type="submission" date="2019-06" db="EMBL/GenBank/DDBJ databases">
        <title>Genome of new Rhodobacteraceae sp. SM1903.</title>
        <authorList>
            <person name="Ren X."/>
        </authorList>
    </citation>
    <scope>NUCLEOTIDE SEQUENCE [LARGE SCALE GENOMIC DNA]</scope>
    <source>
        <strain evidence="4 5">SM1903</strain>
    </source>
</reference>
<organism evidence="4 5">
    <name type="scientific">Pelagovum pacificum</name>
    <dbReference type="NCBI Taxonomy" id="2588711"/>
    <lineage>
        <taxon>Bacteria</taxon>
        <taxon>Pseudomonadati</taxon>
        <taxon>Pseudomonadota</taxon>
        <taxon>Alphaproteobacteria</taxon>
        <taxon>Rhodobacterales</taxon>
        <taxon>Paracoccaceae</taxon>
        <taxon>Pelagovum</taxon>
    </lineage>
</organism>
<proteinExistence type="predicted"/>
<feature type="transmembrane region" description="Helical" evidence="2">
    <location>
        <begin position="20"/>
        <end position="42"/>
    </location>
</feature>
<keyword evidence="2" id="KW-0812">Transmembrane</keyword>
<dbReference type="InterPro" id="IPR024402">
    <property type="entry name" value="DUF2726"/>
</dbReference>
<evidence type="ECO:0000313" key="4">
    <source>
        <dbReference type="EMBL" id="TNY31940.1"/>
    </source>
</evidence>
<dbReference type="EMBL" id="VFFF01000001">
    <property type="protein sequence ID" value="TNY31940.1"/>
    <property type="molecule type" value="Genomic_DNA"/>
</dbReference>
<evidence type="ECO:0000313" key="5">
    <source>
        <dbReference type="Proteomes" id="UP000314011"/>
    </source>
</evidence>
<keyword evidence="2" id="KW-0472">Membrane</keyword>
<dbReference type="Proteomes" id="UP000314011">
    <property type="component" value="Unassembled WGS sequence"/>
</dbReference>